<sequence length="126" mass="14057">MLMCRMTWQLMWPRVDVELHDDDMRPELCEACEKAVSLDLFDGILSDEIEGSKTRQTKFGSMWNRVRCVDQFIRNFGRRMAMHGSFGWAGSGVNGLYGGGAASDGSRLPEFRDGGGARLENMKGSG</sequence>
<protein>
    <submittedName>
        <fullName evidence="2">Uncharacterized protein</fullName>
    </submittedName>
</protein>
<organism evidence="2">
    <name type="scientific">Fagus sylvatica</name>
    <name type="common">Beechnut</name>
    <dbReference type="NCBI Taxonomy" id="28930"/>
    <lineage>
        <taxon>Eukaryota</taxon>
        <taxon>Viridiplantae</taxon>
        <taxon>Streptophyta</taxon>
        <taxon>Embryophyta</taxon>
        <taxon>Tracheophyta</taxon>
        <taxon>Spermatophyta</taxon>
        <taxon>Magnoliopsida</taxon>
        <taxon>eudicotyledons</taxon>
        <taxon>Gunneridae</taxon>
        <taxon>Pentapetalae</taxon>
        <taxon>rosids</taxon>
        <taxon>fabids</taxon>
        <taxon>Fagales</taxon>
        <taxon>Fagaceae</taxon>
        <taxon>Fagus</taxon>
    </lineage>
</organism>
<dbReference type="EMBL" id="OIVN01001458">
    <property type="protein sequence ID" value="SPC94202.1"/>
    <property type="molecule type" value="Genomic_DNA"/>
</dbReference>
<accession>A0A2N9G3P8</accession>
<reference evidence="2" key="1">
    <citation type="submission" date="2018-02" db="EMBL/GenBank/DDBJ databases">
        <authorList>
            <person name="Cohen D.B."/>
            <person name="Kent A.D."/>
        </authorList>
    </citation>
    <scope>NUCLEOTIDE SEQUENCE</scope>
</reference>
<name>A0A2N9G3P8_FAGSY</name>
<feature type="region of interest" description="Disordered" evidence="1">
    <location>
        <begin position="103"/>
        <end position="126"/>
    </location>
</feature>
<dbReference type="AlphaFoldDB" id="A0A2N9G3P8"/>
<proteinExistence type="predicted"/>
<evidence type="ECO:0000256" key="1">
    <source>
        <dbReference type="SAM" id="MobiDB-lite"/>
    </source>
</evidence>
<evidence type="ECO:0000313" key="2">
    <source>
        <dbReference type="EMBL" id="SPC94202.1"/>
    </source>
</evidence>
<gene>
    <name evidence="2" type="ORF">FSB_LOCUS22084</name>
</gene>